<evidence type="ECO:0000256" key="2">
    <source>
        <dbReference type="SAM" id="Phobius"/>
    </source>
</evidence>
<evidence type="ECO:0000313" key="3">
    <source>
        <dbReference type="EMBL" id="GJT22068.1"/>
    </source>
</evidence>
<feature type="region of interest" description="Disordered" evidence="1">
    <location>
        <begin position="1"/>
        <end position="26"/>
    </location>
</feature>
<proteinExistence type="predicted"/>
<gene>
    <name evidence="3" type="ORF">Tco_0892005</name>
</gene>
<feature type="transmembrane region" description="Helical" evidence="2">
    <location>
        <begin position="58"/>
        <end position="75"/>
    </location>
</feature>
<name>A0ABQ5C7S2_9ASTR</name>
<dbReference type="Proteomes" id="UP001151760">
    <property type="component" value="Unassembled WGS sequence"/>
</dbReference>
<evidence type="ECO:0000256" key="1">
    <source>
        <dbReference type="SAM" id="MobiDB-lite"/>
    </source>
</evidence>
<reference evidence="3" key="1">
    <citation type="journal article" date="2022" name="Int. J. Mol. Sci.">
        <title>Draft Genome of Tanacetum Coccineum: Genomic Comparison of Closely Related Tanacetum-Family Plants.</title>
        <authorList>
            <person name="Yamashiro T."/>
            <person name="Shiraishi A."/>
            <person name="Nakayama K."/>
            <person name="Satake H."/>
        </authorList>
    </citation>
    <scope>NUCLEOTIDE SEQUENCE</scope>
</reference>
<feature type="transmembrane region" description="Helical" evidence="2">
    <location>
        <begin position="179"/>
        <end position="198"/>
    </location>
</feature>
<feature type="compositionally biased region" description="Basic and acidic residues" evidence="1">
    <location>
        <begin position="15"/>
        <end position="26"/>
    </location>
</feature>
<sequence>MLGASGVQIPENDLDNLKSTREEDGDFDTVHPHYLLDSEMLEGLDPKILGSQLKSTDFETLVLLRYILIFGLGVVTDFEVFFLRGSTLVEVILGSLTRFILFEFDLTLLDWSSTLFFMLLLVVCEILLFWVLHEGCDLLALVELFIPIEGNTGLLESYVLWESTCFLVLLDDVAGSANLTFLFLFNVVIATNFSLGFVKLGHVAVT</sequence>
<evidence type="ECO:0000313" key="4">
    <source>
        <dbReference type="Proteomes" id="UP001151760"/>
    </source>
</evidence>
<organism evidence="3 4">
    <name type="scientific">Tanacetum coccineum</name>
    <dbReference type="NCBI Taxonomy" id="301880"/>
    <lineage>
        <taxon>Eukaryota</taxon>
        <taxon>Viridiplantae</taxon>
        <taxon>Streptophyta</taxon>
        <taxon>Embryophyta</taxon>
        <taxon>Tracheophyta</taxon>
        <taxon>Spermatophyta</taxon>
        <taxon>Magnoliopsida</taxon>
        <taxon>eudicotyledons</taxon>
        <taxon>Gunneridae</taxon>
        <taxon>Pentapetalae</taxon>
        <taxon>asterids</taxon>
        <taxon>campanulids</taxon>
        <taxon>Asterales</taxon>
        <taxon>Asteraceae</taxon>
        <taxon>Asteroideae</taxon>
        <taxon>Anthemideae</taxon>
        <taxon>Anthemidinae</taxon>
        <taxon>Tanacetum</taxon>
    </lineage>
</organism>
<keyword evidence="4" id="KW-1185">Reference proteome</keyword>
<accession>A0ABQ5C7S2</accession>
<comment type="caution">
    <text evidence="3">The sequence shown here is derived from an EMBL/GenBank/DDBJ whole genome shotgun (WGS) entry which is preliminary data.</text>
</comment>
<keyword evidence="2" id="KW-1133">Transmembrane helix</keyword>
<reference evidence="3" key="2">
    <citation type="submission" date="2022-01" db="EMBL/GenBank/DDBJ databases">
        <authorList>
            <person name="Yamashiro T."/>
            <person name="Shiraishi A."/>
            <person name="Satake H."/>
            <person name="Nakayama K."/>
        </authorList>
    </citation>
    <scope>NUCLEOTIDE SEQUENCE</scope>
</reference>
<keyword evidence="2" id="KW-0472">Membrane</keyword>
<protein>
    <submittedName>
        <fullName evidence="3">Uncharacterized protein</fullName>
    </submittedName>
</protein>
<feature type="transmembrane region" description="Helical" evidence="2">
    <location>
        <begin position="113"/>
        <end position="132"/>
    </location>
</feature>
<dbReference type="EMBL" id="BQNB010013940">
    <property type="protein sequence ID" value="GJT22068.1"/>
    <property type="molecule type" value="Genomic_DNA"/>
</dbReference>
<keyword evidence="2" id="KW-0812">Transmembrane</keyword>